<name>A0ABV3TF45_9GAMM</name>
<protein>
    <recommendedName>
        <fullName evidence="4">Site-specific integrase</fullName>
    </recommendedName>
</protein>
<dbReference type="InterPro" id="IPR013762">
    <property type="entry name" value="Integrase-like_cat_sf"/>
</dbReference>
<dbReference type="SUPFAM" id="SSF56349">
    <property type="entry name" value="DNA breaking-rejoining enzymes"/>
    <property type="match status" value="1"/>
</dbReference>
<sequence>LTLKDVDIDHGEVRVTVSEGKTAAATRSIPLDVLAPPKVVRWFREFAEARRQQFADPRFKGWKINQIALFGPRDNPDRYTREALIDPIIGLMREHLGGEVDFHLLRHSFVSWLILRVYAMRHPGFAETLPQKAATMFQPEALAQLRELFDGETRSRAGTDDHILMKDLIGHEDLRTSILHYTHTLDWIHTDVMRRAYNEGPRVKVR</sequence>
<reference evidence="2 3" key="1">
    <citation type="submission" date="2024-02" db="EMBL/GenBank/DDBJ databases">
        <title>New especies of Spiribacter isolated from saline water.</title>
        <authorList>
            <person name="Leon M.J."/>
            <person name="De La Haba R."/>
            <person name="Sanchez-Porro C."/>
            <person name="Ventosa A."/>
        </authorList>
    </citation>
    <scope>NUCLEOTIDE SEQUENCE [LARGE SCALE GENOMIC DNA]</scope>
    <source>
        <strain evidence="3">ag22IC6-390</strain>
    </source>
</reference>
<dbReference type="InterPro" id="IPR011010">
    <property type="entry name" value="DNA_brk_join_enz"/>
</dbReference>
<dbReference type="EMBL" id="JBAKFM010000006">
    <property type="protein sequence ID" value="MEX0469956.1"/>
    <property type="molecule type" value="Genomic_DNA"/>
</dbReference>
<evidence type="ECO:0000256" key="1">
    <source>
        <dbReference type="ARBA" id="ARBA00023172"/>
    </source>
</evidence>
<feature type="non-terminal residue" evidence="2">
    <location>
        <position position="1"/>
    </location>
</feature>
<gene>
    <name evidence="2" type="ORF">V6X73_09475</name>
</gene>
<evidence type="ECO:0008006" key="4">
    <source>
        <dbReference type="Google" id="ProtNLM"/>
    </source>
</evidence>
<proteinExistence type="predicted"/>
<organism evidence="2 3">
    <name type="scientific">Spiribacter pallidus</name>
    <dbReference type="NCBI Taxonomy" id="1987936"/>
    <lineage>
        <taxon>Bacteria</taxon>
        <taxon>Pseudomonadati</taxon>
        <taxon>Pseudomonadota</taxon>
        <taxon>Gammaproteobacteria</taxon>
        <taxon>Chromatiales</taxon>
        <taxon>Ectothiorhodospiraceae</taxon>
        <taxon>Spiribacter</taxon>
    </lineage>
</organism>
<keyword evidence="1" id="KW-0233">DNA recombination</keyword>
<evidence type="ECO:0000313" key="2">
    <source>
        <dbReference type="EMBL" id="MEX0469956.1"/>
    </source>
</evidence>
<accession>A0ABV3TF45</accession>
<dbReference type="RefSeq" id="WP_367959660.1">
    <property type="nucleotide sequence ID" value="NZ_JBAKFK010000005.1"/>
</dbReference>
<keyword evidence="3" id="KW-1185">Reference proteome</keyword>
<dbReference type="Proteomes" id="UP001556709">
    <property type="component" value="Unassembled WGS sequence"/>
</dbReference>
<evidence type="ECO:0000313" key="3">
    <source>
        <dbReference type="Proteomes" id="UP001556709"/>
    </source>
</evidence>
<dbReference type="Gene3D" id="1.10.443.10">
    <property type="entry name" value="Intergrase catalytic core"/>
    <property type="match status" value="1"/>
</dbReference>
<comment type="caution">
    <text evidence="2">The sequence shown here is derived from an EMBL/GenBank/DDBJ whole genome shotgun (WGS) entry which is preliminary data.</text>
</comment>